<dbReference type="PANTHER" id="PTHR13113">
    <property type="entry name" value="ECSIT EVOLUTIONARILY CONSERVED SIGNALING INTERMEDIATE IN TOLL PATHWAYS"/>
    <property type="match status" value="1"/>
</dbReference>
<dbReference type="PANTHER" id="PTHR13113:SF1">
    <property type="entry name" value="EVOLUTIONARILY CONSERVED SIGNALING INTERMEDIATE IN TOLL PATHWAY, MITOCHONDRIAL"/>
    <property type="match status" value="1"/>
</dbReference>
<protein>
    <submittedName>
        <fullName evidence="2">ECSIT isoform 13</fullName>
    </submittedName>
</protein>
<dbReference type="Proteomes" id="UP000236370">
    <property type="component" value="Unassembled WGS sequence"/>
</dbReference>
<feature type="non-terminal residue" evidence="2">
    <location>
        <position position="1"/>
    </location>
</feature>
<dbReference type="AlphaFoldDB" id="A0A2J8LVR2"/>
<evidence type="ECO:0000313" key="3">
    <source>
        <dbReference type="Proteomes" id="UP000236370"/>
    </source>
</evidence>
<feature type="domain" description="ECSIT N-terminal" evidence="1">
    <location>
        <begin position="1"/>
        <end position="40"/>
    </location>
</feature>
<proteinExistence type="predicted"/>
<sequence length="70" mass="7757">INPFPVPRDLPQDPVELAMFGLRHMEPDLSARVTIYQAPCAAPHAARLPAQRFLCPKTQQVQQIPPSPTS</sequence>
<dbReference type="InterPro" id="IPR010418">
    <property type="entry name" value="ECSIT"/>
</dbReference>
<gene>
    <name evidence="2" type="ORF">CK820_G0026467</name>
</gene>
<dbReference type="Pfam" id="PF06239">
    <property type="entry name" value="ECSIT_N"/>
    <property type="match status" value="1"/>
</dbReference>
<name>A0A2J8LVR2_PANTR</name>
<reference evidence="2 3" key="1">
    <citation type="submission" date="2017-12" db="EMBL/GenBank/DDBJ databases">
        <title>High-resolution comparative analysis of great ape genomes.</title>
        <authorList>
            <person name="Pollen A."/>
            <person name="Hastie A."/>
            <person name="Hormozdiari F."/>
            <person name="Dougherty M."/>
            <person name="Liu R."/>
            <person name="Chaisson M."/>
            <person name="Hoppe E."/>
            <person name="Hill C."/>
            <person name="Pang A."/>
            <person name="Hillier L."/>
            <person name="Baker C."/>
            <person name="Armstrong J."/>
            <person name="Shendure J."/>
            <person name="Paten B."/>
            <person name="Wilson R."/>
            <person name="Chao H."/>
            <person name="Schneider V."/>
            <person name="Ventura M."/>
            <person name="Kronenberg Z."/>
            <person name="Murali S."/>
            <person name="Gordon D."/>
            <person name="Cantsilieris S."/>
            <person name="Munson K."/>
            <person name="Nelson B."/>
            <person name="Raja A."/>
            <person name="Underwood J."/>
            <person name="Diekhans M."/>
            <person name="Fiddes I."/>
            <person name="Haussler D."/>
            <person name="Eichler E."/>
        </authorList>
    </citation>
    <scope>NUCLEOTIDE SEQUENCE [LARGE SCALE GENOMIC DNA]</scope>
    <source>
        <strain evidence="2">Yerkes chimp pedigree #C0471</strain>
    </source>
</reference>
<organism evidence="2 3">
    <name type="scientific">Pan troglodytes</name>
    <name type="common">Chimpanzee</name>
    <dbReference type="NCBI Taxonomy" id="9598"/>
    <lineage>
        <taxon>Eukaryota</taxon>
        <taxon>Metazoa</taxon>
        <taxon>Chordata</taxon>
        <taxon>Craniata</taxon>
        <taxon>Vertebrata</taxon>
        <taxon>Euteleostomi</taxon>
        <taxon>Mammalia</taxon>
        <taxon>Eutheria</taxon>
        <taxon>Euarchontoglires</taxon>
        <taxon>Primates</taxon>
        <taxon>Haplorrhini</taxon>
        <taxon>Catarrhini</taxon>
        <taxon>Hominidae</taxon>
        <taxon>Pan</taxon>
    </lineage>
</organism>
<dbReference type="InterPro" id="IPR046448">
    <property type="entry name" value="ECSIT_N"/>
</dbReference>
<evidence type="ECO:0000313" key="2">
    <source>
        <dbReference type="EMBL" id="PNI51373.1"/>
    </source>
</evidence>
<comment type="caution">
    <text evidence="2">The sequence shown here is derived from an EMBL/GenBank/DDBJ whole genome shotgun (WGS) entry which is preliminary data.</text>
</comment>
<accession>A0A2J8LVR2</accession>
<dbReference type="EMBL" id="NBAG03000278">
    <property type="protein sequence ID" value="PNI51373.1"/>
    <property type="molecule type" value="Genomic_DNA"/>
</dbReference>
<evidence type="ECO:0000259" key="1">
    <source>
        <dbReference type="Pfam" id="PF06239"/>
    </source>
</evidence>